<gene>
    <name evidence="1" type="ORF">PoMZ_07969</name>
</gene>
<evidence type="ECO:0000313" key="2">
    <source>
        <dbReference type="Proteomes" id="UP000294847"/>
    </source>
</evidence>
<dbReference type="AlphaFoldDB" id="A0A4P7NGJ1"/>
<sequence>MLEIYGDLMVASKCFAAILDNHHPAECNWQVKERGIPCAENPGSQPGLSRCNYLPIQTTFELLQFYQPTEYPV</sequence>
<name>A0A4P7NGJ1_PYROR</name>
<dbReference type="Proteomes" id="UP000294847">
    <property type="component" value="Chromosome 4"/>
</dbReference>
<dbReference type="EMBL" id="CP034207">
    <property type="protein sequence ID" value="QBZ61023.1"/>
    <property type="molecule type" value="Genomic_DNA"/>
</dbReference>
<proteinExistence type="predicted"/>
<evidence type="ECO:0000313" key="1">
    <source>
        <dbReference type="EMBL" id="QBZ61023.1"/>
    </source>
</evidence>
<protein>
    <submittedName>
        <fullName evidence="1">Uncharacterized protein</fullName>
    </submittedName>
</protein>
<accession>A0A4P7NGJ1</accession>
<reference evidence="1 2" key="1">
    <citation type="journal article" date="2019" name="Mol. Biol. Evol.">
        <title>Blast fungal genomes show frequent chromosomal changes, gene gains and losses, and effector gene turnover.</title>
        <authorList>
            <person name="Gomez Luciano L.B."/>
            <person name="Jason Tsai I."/>
            <person name="Chuma I."/>
            <person name="Tosa Y."/>
            <person name="Chen Y.H."/>
            <person name="Li J.Y."/>
            <person name="Li M.Y."/>
            <person name="Jade Lu M.Y."/>
            <person name="Nakayashiki H."/>
            <person name="Li W.H."/>
        </authorList>
    </citation>
    <scope>NUCLEOTIDE SEQUENCE [LARGE SCALE GENOMIC DNA]</scope>
    <source>
        <strain evidence="1">MZ5-1-6</strain>
    </source>
</reference>
<organism evidence="1 2">
    <name type="scientific">Pyricularia oryzae</name>
    <name type="common">Rice blast fungus</name>
    <name type="synonym">Magnaporthe oryzae</name>
    <dbReference type="NCBI Taxonomy" id="318829"/>
    <lineage>
        <taxon>Eukaryota</taxon>
        <taxon>Fungi</taxon>
        <taxon>Dikarya</taxon>
        <taxon>Ascomycota</taxon>
        <taxon>Pezizomycotina</taxon>
        <taxon>Sordariomycetes</taxon>
        <taxon>Sordariomycetidae</taxon>
        <taxon>Magnaporthales</taxon>
        <taxon>Pyriculariaceae</taxon>
        <taxon>Pyricularia</taxon>
    </lineage>
</organism>